<name>A0AAD5SXG6_9FUNG</name>
<dbReference type="InterPro" id="IPR013792">
    <property type="entry name" value="RNA3'P_cycl/enolpyr_Trfase_a/b"/>
</dbReference>
<feature type="domain" description="RNA 3'-terminal phosphate cyclase" evidence="8">
    <location>
        <begin position="12"/>
        <end position="362"/>
    </location>
</feature>
<dbReference type="InterPro" id="IPR013791">
    <property type="entry name" value="RNA3'-term_phos_cycl_insert"/>
</dbReference>
<dbReference type="InterPro" id="IPR020719">
    <property type="entry name" value="RNA3'_term_phos_cycl-like_CS"/>
</dbReference>
<dbReference type="GO" id="GO:0005634">
    <property type="term" value="C:nucleus"/>
    <property type="evidence" value="ECO:0007669"/>
    <property type="project" value="TreeGrafter"/>
</dbReference>
<feature type="binding site" evidence="7">
    <location>
        <begin position="318"/>
        <end position="322"/>
    </location>
    <ligand>
        <name>ATP</name>
        <dbReference type="ChEBI" id="CHEBI:30616"/>
    </ligand>
</feature>
<keyword evidence="7" id="KW-0067">ATP-binding</keyword>
<evidence type="ECO:0000313" key="11">
    <source>
        <dbReference type="Proteomes" id="UP001211907"/>
    </source>
</evidence>
<dbReference type="NCBIfam" id="TIGR03399">
    <property type="entry name" value="RNA_3prim_cycl"/>
    <property type="match status" value="1"/>
</dbReference>
<comment type="caution">
    <text evidence="10">The sequence shown here is derived from an EMBL/GenBank/DDBJ whole genome shotgun (WGS) entry which is preliminary data.</text>
</comment>
<dbReference type="Gene3D" id="3.65.10.20">
    <property type="entry name" value="RNA 3'-terminal phosphate cyclase domain"/>
    <property type="match status" value="1"/>
</dbReference>
<dbReference type="GO" id="GO:0006396">
    <property type="term" value="P:RNA processing"/>
    <property type="evidence" value="ECO:0007669"/>
    <property type="project" value="InterPro"/>
</dbReference>
<feature type="active site" description="Tele-AMP-histidine intermediate" evidence="6">
    <location>
        <position position="344"/>
    </location>
</feature>
<dbReference type="InterPro" id="IPR036553">
    <property type="entry name" value="RPTC_insert"/>
</dbReference>
<evidence type="ECO:0000259" key="8">
    <source>
        <dbReference type="Pfam" id="PF01137"/>
    </source>
</evidence>
<protein>
    <recommendedName>
        <fullName evidence="2">RNA 3'-terminal-phosphate cyclase (ATP)</fullName>
        <ecNumber evidence="2">6.5.1.4</ecNumber>
    </recommendedName>
</protein>
<evidence type="ECO:0000256" key="4">
    <source>
        <dbReference type="ARBA" id="ARBA00022741"/>
    </source>
</evidence>
<reference evidence="10" key="1">
    <citation type="submission" date="2020-05" db="EMBL/GenBank/DDBJ databases">
        <title>Phylogenomic resolution of chytrid fungi.</title>
        <authorList>
            <person name="Stajich J.E."/>
            <person name="Amses K."/>
            <person name="Simmons R."/>
            <person name="Seto K."/>
            <person name="Myers J."/>
            <person name="Bonds A."/>
            <person name="Quandt C.A."/>
            <person name="Barry K."/>
            <person name="Liu P."/>
            <person name="Grigoriev I."/>
            <person name="Longcore J.E."/>
            <person name="James T.Y."/>
        </authorList>
    </citation>
    <scope>NUCLEOTIDE SEQUENCE</scope>
    <source>
        <strain evidence="10">JEL0513</strain>
    </source>
</reference>
<evidence type="ECO:0000256" key="7">
    <source>
        <dbReference type="PIRSR" id="PIRSR005378-2"/>
    </source>
</evidence>
<dbReference type="InterPro" id="IPR017770">
    <property type="entry name" value="RNA3'_term_phos_cyc_type_1"/>
</dbReference>
<feature type="domain" description="RNA 3'-terminal phosphate cyclase insert" evidence="9">
    <location>
        <begin position="207"/>
        <end position="310"/>
    </location>
</feature>
<accession>A0AAD5SXG6</accession>
<keyword evidence="11" id="KW-1185">Reference proteome</keyword>
<feature type="binding site" evidence="7">
    <location>
        <position position="123"/>
    </location>
    <ligand>
        <name>ATP</name>
        <dbReference type="ChEBI" id="CHEBI:30616"/>
    </ligand>
</feature>
<dbReference type="GO" id="GO:0003963">
    <property type="term" value="F:RNA-3'-phosphate cyclase activity"/>
    <property type="evidence" value="ECO:0007669"/>
    <property type="project" value="UniProtKB-EC"/>
</dbReference>
<dbReference type="AlphaFoldDB" id="A0AAD5SXG6"/>
<evidence type="ECO:0000256" key="3">
    <source>
        <dbReference type="ARBA" id="ARBA00022598"/>
    </source>
</evidence>
<dbReference type="InterPro" id="IPR023797">
    <property type="entry name" value="RNA3'_phos_cyclase_dom"/>
</dbReference>
<dbReference type="Proteomes" id="UP001211907">
    <property type="component" value="Unassembled WGS sequence"/>
</dbReference>
<evidence type="ECO:0000313" key="10">
    <source>
        <dbReference type="EMBL" id="KAJ3114093.1"/>
    </source>
</evidence>
<dbReference type="PIRSF" id="PIRSF005378">
    <property type="entry name" value="RNA3'_term_phos_cycl_euk"/>
    <property type="match status" value="1"/>
</dbReference>
<dbReference type="PANTHER" id="PTHR11096:SF0">
    <property type="entry name" value="RNA 3'-TERMINAL PHOSPHATE CYCLASE"/>
    <property type="match status" value="1"/>
</dbReference>
<evidence type="ECO:0000256" key="6">
    <source>
        <dbReference type="PIRSR" id="PIRSR005378-1"/>
    </source>
</evidence>
<comment type="catalytic activity">
    <reaction evidence="5">
        <text>a 3'-end 3'-phospho-ribonucleotide-RNA + ATP = a 3'-end 2',3'-cyclophospho-ribonucleotide-RNA + AMP + diphosphate</text>
        <dbReference type="Rhea" id="RHEA:23976"/>
        <dbReference type="Rhea" id="RHEA-COMP:10463"/>
        <dbReference type="Rhea" id="RHEA-COMP:10464"/>
        <dbReference type="ChEBI" id="CHEBI:30616"/>
        <dbReference type="ChEBI" id="CHEBI:33019"/>
        <dbReference type="ChEBI" id="CHEBI:83062"/>
        <dbReference type="ChEBI" id="CHEBI:83064"/>
        <dbReference type="ChEBI" id="CHEBI:456215"/>
        <dbReference type="EC" id="6.5.1.4"/>
    </reaction>
</comment>
<dbReference type="InterPro" id="IPR000228">
    <property type="entry name" value="RNA3'_term_phos_cyc"/>
</dbReference>
<evidence type="ECO:0000259" key="9">
    <source>
        <dbReference type="Pfam" id="PF05189"/>
    </source>
</evidence>
<sequence>MEKEIIDVDGSNGGGQIVRNAIAYASFGAGMSVRVKNIRVTRSPSGLRAQHLTGVRFVASLVGASVDSQIGDVELVFSANSRLKANSVEGNSSTRSVSGGGGDSGYCPTADTGTAGSITLLVQAILPVLLFADSPVASRVLLIGGTNATLAPQFDYLQLIFRPFLARHFAIQFSLKLLRRGFYPRGGGRVELEALPQRNPIPGITLLDRGTVVRFDGVVIVGGNIPNMQKLQKTALALLKATFPHIPIEFTVSNGSADPEGKAFGSGSGILVYATTDTNCVLAGSCVGSPKEAPEKTAEKAVNELIKNLQENGCVDEYLQDQIILFLALANGVSRVRVGGITEHTYSAISLAEHLTSAKFSIEKDGVTNIISCVA</sequence>
<evidence type="ECO:0000256" key="2">
    <source>
        <dbReference type="ARBA" id="ARBA00012725"/>
    </source>
</evidence>
<dbReference type="SUPFAM" id="SSF55205">
    <property type="entry name" value="EPT/RTPC-like"/>
    <property type="match status" value="1"/>
</dbReference>
<dbReference type="InterPro" id="IPR037136">
    <property type="entry name" value="RNA3'_phos_cyclase_dom_sf"/>
</dbReference>
<keyword evidence="4 7" id="KW-0547">Nucleotide-binding</keyword>
<dbReference type="Pfam" id="PF01137">
    <property type="entry name" value="RTC"/>
    <property type="match status" value="1"/>
</dbReference>
<gene>
    <name evidence="10" type="ORF">HK100_001771</name>
</gene>
<evidence type="ECO:0000256" key="1">
    <source>
        <dbReference type="ARBA" id="ARBA00009206"/>
    </source>
</evidence>
<organism evidence="10 11">
    <name type="scientific">Physocladia obscura</name>
    <dbReference type="NCBI Taxonomy" id="109957"/>
    <lineage>
        <taxon>Eukaryota</taxon>
        <taxon>Fungi</taxon>
        <taxon>Fungi incertae sedis</taxon>
        <taxon>Chytridiomycota</taxon>
        <taxon>Chytridiomycota incertae sedis</taxon>
        <taxon>Chytridiomycetes</taxon>
        <taxon>Chytridiales</taxon>
        <taxon>Chytriomycetaceae</taxon>
        <taxon>Physocladia</taxon>
    </lineage>
</organism>
<dbReference type="EC" id="6.5.1.4" evidence="2"/>
<evidence type="ECO:0000256" key="5">
    <source>
        <dbReference type="ARBA" id="ARBA00024481"/>
    </source>
</evidence>
<comment type="similarity">
    <text evidence="1">Belongs to the RNA 3'-terminal cyclase family. Type 1 subfamily.</text>
</comment>
<dbReference type="Pfam" id="PF05189">
    <property type="entry name" value="RTC_insert"/>
    <property type="match status" value="1"/>
</dbReference>
<keyword evidence="3" id="KW-0436">Ligase</keyword>
<dbReference type="Gene3D" id="3.30.360.20">
    <property type="entry name" value="RNA 3'-terminal phosphate cyclase, insert domain"/>
    <property type="match status" value="1"/>
</dbReference>
<dbReference type="EMBL" id="JADGJH010001396">
    <property type="protein sequence ID" value="KAJ3114093.1"/>
    <property type="molecule type" value="Genomic_DNA"/>
</dbReference>
<dbReference type="PANTHER" id="PTHR11096">
    <property type="entry name" value="RNA 3' TERMINAL PHOSPHATE CYCLASE"/>
    <property type="match status" value="1"/>
</dbReference>
<proteinExistence type="inferred from homology"/>
<dbReference type="PROSITE" id="PS01287">
    <property type="entry name" value="RTC"/>
    <property type="match status" value="1"/>
</dbReference>
<dbReference type="GO" id="GO:0005524">
    <property type="term" value="F:ATP binding"/>
    <property type="evidence" value="ECO:0007669"/>
    <property type="project" value="UniProtKB-KW"/>
</dbReference>